<gene>
    <name evidence="3" type="ORF">C8N24_6112</name>
</gene>
<accession>A0A660L824</accession>
<dbReference type="PANTHER" id="PTHR14465:SF0">
    <property type="entry name" value="IQ DOMAIN-CONTAINING PROTEIN H"/>
    <property type="match status" value="1"/>
</dbReference>
<evidence type="ECO:0000256" key="1">
    <source>
        <dbReference type="PROSITE-ProRule" id="PRU00409"/>
    </source>
</evidence>
<dbReference type="AlphaFoldDB" id="A0A660L824"/>
<keyword evidence="1" id="KW-0067">ATP-binding</keyword>
<keyword evidence="1" id="KW-0547">Nucleotide-binding</keyword>
<name>A0A660L824_9ACTN</name>
<dbReference type="PANTHER" id="PTHR14465">
    <property type="entry name" value="IQ DOMAIN-CONTAINING PROTEIN H"/>
    <property type="match status" value="1"/>
</dbReference>
<dbReference type="Proteomes" id="UP000278962">
    <property type="component" value="Unassembled WGS sequence"/>
</dbReference>
<dbReference type="InterPro" id="IPR038752">
    <property type="entry name" value="IQCH"/>
</dbReference>
<evidence type="ECO:0000259" key="2">
    <source>
        <dbReference type="PROSITE" id="PS50975"/>
    </source>
</evidence>
<organism evidence="3 4">
    <name type="scientific">Solirubrobacter pauli</name>
    <dbReference type="NCBI Taxonomy" id="166793"/>
    <lineage>
        <taxon>Bacteria</taxon>
        <taxon>Bacillati</taxon>
        <taxon>Actinomycetota</taxon>
        <taxon>Thermoleophilia</taxon>
        <taxon>Solirubrobacterales</taxon>
        <taxon>Solirubrobacteraceae</taxon>
        <taxon>Solirubrobacter</taxon>
    </lineage>
</organism>
<keyword evidence="4" id="KW-1185">Reference proteome</keyword>
<dbReference type="PROSITE" id="PS50975">
    <property type="entry name" value="ATP_GRASP"/>
    <property type="match status" value="1"/>
</dbReference>
<dbReference type="GO" id="GO:0046872">
    <property type="term" value="F:metal ion binding"/>
    <property type="evidence" value="ECO:0007669"/>
    <property type="project" value="InterPro"/>
</dbReference>
<evidence type="ECO:0000313" key="4">
    <source>
        <dbReference type="Proteomes" id="UP000278962"/>
    </source>
</evidence>
<reference evidence="3 4" key="1">
    <citation type="submission" date="2018-10" db="EMBL/GenBank/DDBJ databases">
        <title>Genomic Encyclopedia of Archaeal and Bacterial Type Strains, Phase II (KMG-II): from individual species to whole genera.</title>
        <authorList>
            <person name="Goeker M."/>
        </authorList>
    </citation>
    <scope>NUCLEOTIDE SEQUENCE [LARGE SCALE GENOMIC DNA]</scope>
    <source>
        <strain evidence="3 4">DSM 14954</strain>
    </source>
</reference>
<evidence type="ECO:0000313" key="3">
    <source>
        <dbReference type="EMBL" id="RKQ88073.1"/>
    </source>
</evidence>
<comment type="caution">
    <text evidence="3">The sequence shown here is derived from an EMBL/GenBank/DDBJ whole genome shotgun (WGS) entry which is preliminary data.</text>
</comment>
<sequence length="477" mass="51566">MRRAQTVVVVPSRTIEKFHEPPAETQAYEERLLCLLLTLRDPSVHVVYVTSNPVADEIVDYYLGLLPADTRANARERLTMISADDPSVRPLSAKLLERPTLLTRIRWAIEDHEDAYLVPYVTTELEYALGRELDLPVQGADPALAHLGTKSGGRELFARAGVAHPLGVEHVRSRADVIAAIARLRAVRARLGQVVVKLDDGVSGEGNAIVELRGLPRSGTRTELHKIAERVDAMRLQATGVAPHEYFERLERGGGIVEERIVARELRSPSVQLELSPVGAVVVSTHDQILSDDMCVGCRFPAEPAYAATITEAAARIGAELVREGAIGRAAIDFIVARNRSGSWSAYAIEINLRKGATTHPLYALELVTGGAYDPAAASFRLPDGSTRHYVATDYLASPRLCALGNGVLLAHVDRPRLDPDGCGVVFHMLSGLTELGRIGMTVIGRTAADAQERFEAVQSALLTAAANLESEVAVVA</sequence>
<dbReference type="SUPFAM" id="SSF56059">
    <property type="entry name" value="Glutathione synthetase ATP-binding domain-like"/>
    <property type="match status" value="1"/>
</dbReference>
<dbReference type="Pfam" id="PF24923">
    <property type="entry name" value="ATP-grasp_IQCH"/>
    <property type="match status" value="2"/>
</dbReference>
<proteinExistence type="predicted"/>
<dbReference type="EMBL" id="RBIL01000002">
    <property type="protein sequence ID" value="RKQ88073.1"/>
    <property type="molecule type" value="Genomic_DNA"/>
</dbReference>
<dbReference type="GO" id="GO:0005524">
    <property type="term" value="F:ATP binding"/>
    <property type="evidence" value="ECO:0007669"/>
    <property type="project" value="UniProtKB-UniRule"/>
</dbReference>
<protein>
    <recommendedName>
        <fullName evidence="2">ATP-grasp domain-containing protein</fullName>
    </recommendedName>
</protein>
<dbReference type="OrthoDB" id="164032at2"/>
<dbReference type="RefSeq" id="WP_147448051.1">
    <property type="nucleotide sequence ID" value="NZ_RBIL01000002.1"/>
</dbReference>
<dbReference type="InterPro" id="IPR011761">
    <property type="entry name" value="ATP-grasp"/>
</dbReference>
<dbReference type="InterPro" id="IPR056855">
    <property type="entry name" value="ATP-grasp_IQCH"/>
</dbReference>
<feature type="domain" description="ATP-grasp" evidence="2">
    <location>
        <begin position="154"/>
        <end position="382"/>
    </location>
</feature>